<keyword evidence="2" id="KW-0597">Phosphoprotein</keyword>
<dbReference type="Pfam" id="PF25803">
    <property type="entry name" value="Spectrin_SYNE1_2"/>
    <property type="match status" value="1"/>
</dbReference>
<evidence type="ECO:0000259" key="8">
    <source>
        <dbReference type="Pfam" id="PF25803"/>
    </source>
</evidence>
<dbReference type="OMA" id="KANIAQC"/>
<organism evidence="9 10">
    <name type="scientific">Eptatretus burgeri</name>
    <name type="common">Inshore hagfish</name>
    <dbReference type="NCBI Taxonomy" id="7764"/>
    <lineage>
        <taxon>Eukaryota</taxon>
        <taxon>Metazoa</taxon>
        <taxon>Chordata</taxon>
        <taxon>Craniata</taxon>
        <taxon>Vertebrata</taxon>
        <taxon>Cyclostomata</taxon>
        <taxon>Myxini</taxon>
        <taxon>Myxiniformes</taxon>
        <taxon>Myxinidae</taxon>
        <taxon>Eptatretinae</taxon>
        <taxon>Eptatretus</taxon>
    </lineage>
</organism>
<keyword evidence="4" id="KW-0472">Membrane</keyword>
<evidence type="ECO:0000256" key="5">
    <source>
        <dbReference type="ARBA" id="ARBA00023242"/>
    </source>
</evidence>
<evidence type="ECO:0000256" key="3">
    <source>
        <dbReference type="ARBA" id="ARBA00022737"/>
    </source>
</evidence>
<dbReference type="InterPro" id="IPR002017">
    <property type="entry name" value="Spectrin_repeat"/>
</dbReference>
<dbReference type="InterPro" id="IPR018159">
    <property type="entry name" value="Spectrin/alpha-actinin"/>
</dbReference>
<evidence type="ECO:0000256" key="6">
    <source>
        <dbReference type="SAM" id="Coils"/>
    </source>
</evidence>
<comment type="subcellular location">
    <subcellularLocation>
        <location evidence="1">Nucleus membrane</location>
    </subcellularLocation>
</comment>
<dbReference type="InterPro" id="IPR057932">
    <property type="entry name" value="Spectrin_SYNE1_3"/>
</dbReference>
<dbReference type="SUPFAM" id="SSF46966">
    <property type="entry name" value="Spectrin repeat"/>
    <property type="match status" value="10"/>
</dbReference>
<keyword evidence="10" id="KW-1185">Reference proteome</keyword>
<feature type="coiled-coil region" evidence="6">
    <location>
        <begin position="1882"/>
        <end position="1909"/>
    </location>
</feature>
<dbReference type="PANTHER" id="PTHR14514:SF7">
    <property type="entry name" value="KASH DOMAIN-CONTAINING PROTEIN"/>
    <property type="match status" value="1"/>
</dbReference>
<evidence type="ECO:0000259" key="7">
    <source>
        <dbReference type="Pfam" id="PF25034"/>
    </source>
</evidence>
<evidence type="ECO:0000256" key="4">
    <source>
        <dbReference type="ARBA" id="ARBA00023136"/>
    </source>
</evidence>
<keyword evidence="5" id="KW-0539">Nucleus</keyword>
<keyword evidence="6" id="KW-0175">Coiled coil</keyword>
<evidence type="ECO:0000313" key="9">
    <source>
        <dbReference type="Ensembl" id="ENSEBUP00000008148.1"/>
    </source>
</evidence>
<dbReference type="InterPro" id="IPR057057">
    <property type="entry name" value="Spectrin_SYNE1"/>
</dbReference>
<protein>
    <recommendedName>
        <fullName evidence="11">Nesprin-1</fullName>
    </recommendedName>
</protein>
<accession>A0A8C4Q0J0</accession>
<keyword evidence="3" id="KW-0677">Repeat</keyword>
<feature type="coiled-coil region" evidence="6">
    <location>
        <begin position="499"/>
        <end position="526"/>
    </location>
</feature>
<feature type="domain" description="Nesprin-1/3 spectrin repeats region" evidence="8">
    <location>
        <begin position="2299"/>
        <end position="2389"/>
    </location>
</feature>
<dbReference type="Ensembl" id="ENSEBUT00000008643.1">
    <property type="protein sequence ID" value="ENSEBUP00000008148.1"/>
    <property type="gene ID" value="ENSEBUG00000005297.1"/>
</dbReference>
<dbReference type="Gene3D" id="1.20.58.60">
    <property type="match status" value="8"/>
</dbReference>
<evidence type="ECO:0000256" key="1">
    <source>
        <dbReference type="ARBA" id="ARBA00004126"/>
    </source>
</evidence>
<dbReference type="PANTHER" id="PTHR14514">
    <property type="entry name" value="PKA ANCHORING PROTEIN"/>
    <property type="match status" value="1"/>
</dbReference>
<dbReference type="Proteomes" id="UP000694388">
    <property type="component" value="Unplaced"/>
</dbReference>
<proteinExistence type="predicted"/>
<dbReference type="Pfam" id="PF00435">
    <property type="entry name" value="Spectrin"/>
    <property type="match status" value="1"/>
</dbReference>
<reference evidence="9" key="1">
    <citation type="submission" date="2025-08" db="UniProtKB">
        <authorList>
            <consortium name="Ensembl"/>
        </authorList>
    </citation>
    <scope>IDENTIFICATION</scope>
</reference>
<evidence type="ECO:0000313" key="10">
    <source>
        <dbReference type="Proteomes" id="UP000694388"/>
    </source>
</evidence>
<evidence type="ECO:0008006" key="11">
    <source>
        <dbReference type="Google" id="ProtNLM"/>
    </source>
</evidence>
<name>A0A8C4Q0J0_EPTBU</name>
<feature type="domain" description="Nesprin-1 spectrin repeats region" evidence="7">
    <location>
        <begin position="28"/>
        <end position="155"/>
    </location>
</feature>
<reference evidence="9" key="2">
    <citation type="submission" date="2025-09" db="UniProtKB">
        <authorList>
            <consortium name="Ensembl"/>
        </authorList>
    </citation>
    <scope>IDENTIFICATION</scope>
</reference>
<dbReference type="GeneTree" id="ENSGT00940000154481"/>
<feature type="coiled-coil region" evidence="6">
    <location>
        <begin position="1552"/>
        <end position="1593"/>
    </location>
</feature>
<evidence type="ECO:0000256" key="2">
    <source>
        <dbReference type="ARBA" id="ARBA00022553"/>
    </source>
</evidence>
<feature type="coiled-coil region" evidence="6">
    <location>
        <begin position="1635"/>
        <end position="1705"/>
    </location>
</feature>
<sequence>MQVTAFFMNIGNYLQGKKLVCYYFDFFAAAEECEQVNRLCPELNQQWSNLRVELGSVQSMLDEVSTNWDTYLRTVEELQGWLENGEMTLHQGRAKCTVFFQNLPYWVQQQTAMNEAGNFLISTCIENISNDIMQQLLLLNGRWKELYEKVKHYAQIGDGLEYQVYKEGEEVLQSFVERICQHIFKTVKLSQPDLEAFIGNVERIADQIPAAEDQWRNMSKQAKSIAHHTPPEEVKQMDEVLSSIKDSIKKVRDIGPSLLQGAKQLLPATKDLENSLTEGTTCLAEVDLASINDSIEPEVLKKALEGCKNSKCKIKGNMQNVSKLMQKNNVLQQFDKTELEESVNKMQQALHSKWTQGPHILAKLKFTKKEELFTDMVQKCEFRLAAETRSIATTAIGQLIWEHTTFFSDDAGAYCLAHKHLKDMRATCADLHPDGPEAKKLRHCENHLQEVEEYVLRMQDHLDKLNSVNKRLTEVRDWMASAERSIGDIRLCAQDTGKHEELRAKLEGLDKEHKQQRESLRMLQSLLGNLVCAPEIVQRKRKELQMVSEHCDFLQKSHREVEDLLSASAEQSQLKLQAQCLLEGTVSTQKEMQSQVGHMQMANGLQQALEHHKVFQKLVLTLLGQQEQVRRLLAGGLGTSGPVPQSSELGSLVQSLPKELDEQERKAQALLEFWQKLEGEKQKFQQLQAQAVPMLQSQVFSGTSSLAEHIRLLKELLLRTEEQSRNVQDCLRDVQIMEPCEENAKGLKVEATSLLQVLSSISDNLQISINSLNIIKEQWENFLMDSEAFSSWLAQSEQRLQAIERSSDDWDGKLKRTKAICVELEGKQAQLQALEGQTQTLSSSLSPAEMSRLRGQQAHLQWRGETLGGQLHSVEADAAMNIQHEEMVHHTIEKLIHRLLELEGKLLAPLSTCSCLSQTHKALLAHMDVKQEVEGLRGSISSLSAEASRLSCRLNDEVVVLRKRYDEDMMKAVKKQQELGALLDTWQRYENGRDAFVSWLEESEVAVSPTSPRVPANPARLDSELKVLKELQQCTKKQEISFQSLLLEADTLQSVAPESQEEIGWWRKQLCERWEALPVSISCRVSFLQDAKAAYQQYEEISTKLSEWTLQFQIILQSTGEVNIKDLKVASSLINTQATTIQEQAGICRKARELAEQSSEWLKTQDTMALHQQMDELEQRFCEVEKIVNARQEAIGTLSNFLEQLAIAELQLQQLGSDIETDTSFGQSESEVTTVLLHKVSSALIELEPAAASLDGLLSRSQLCLCEESAEKKRLSCRIIVEKLLHEELRVRELLGVKQSQAEETKALWQHCLIGREQLQNNVESIVQKANDEVLKEPTLFALQQRLRFFTQLEKDLETCQQQLVLLVERTEKLASRNADLVEDARKWLEQFRNTIGDISKLVSDRKYHCSGLVTLMRDYQNCKATLNHVVENAESLIMQKLARTSREDVRRLQAKHETVRSELSTFQEQLDEFASKGRGLLAELRKVKDCDTTALKAETENLLDSWLDVSERLEENTENLRASGAQWEDIQRLSSEAEVWSVAVLLKLSPAQKHTGQCHQLDQDLQKIEDELEKQKENLDCATRKMEELKQRLELSDLPSELQALQVAFSQQVAQVYEGCKASRVVQREFASRKTELESQVEDLGKSLSSAEASCTQLQLNCNPEDMPKVEQIQKELMAQQGDIDTVRENLNSLCREYQTEELEGVGQRVAGVVRSYDAVKKLCADVQNKLQGRAERELNDALQNFTNFLAEVKTSVKDCNSTSGDAVTVETKLQKLKDIEKLEPEVQKLLGTVFEAAEQLARTQPKHDGEQARQQAEVARENWDNFSQRCRKDEDSLTTALSTLNTFECQVKELSLWLNHIEKQLSSEGQGELCQSVSEKRSEVEKLKDLQQEILKKREEFQKLADAAQAVDQAGAGDGSKLQGNNLFENFQGLIRLTQSKLQDSQQTLHEHQAFEEALKGTWSCVRRMKDRLPSMDSTIGNQETLEKRLSQIQEILFAKGEGEVKLNMAIGKGDRVMTSSSEAGQEVIKTQLHSLHQAFNELNEVSLNYHSCLEKLNQEWQHYKERKKNFIVWLDNTAQQLALPPQAAIDIKEKEMLVERASATLADIEGQAPLLDCLLEKAQELLQTTGDATFREDITGNLRSHYYDVATSAKERVVQLESNLQDHKQWLGYVNDINTWLHSACEELNRWKDAAGDADTLQKKLIKVKELLSLRKGGTERKNHVHTQAEVVKRNTAQSGHAPIDTEVLQMQNEWNVWEEQALKSEAELEAALCQAMSTKQKFEVAYEGLQLKLKLVEGEVKQMSEVLCGVSKVEGTDVEVVAASKKAKEVQEKLFEVEQLNEDVKTLLHNLCSYSKDVGPLSDSVYDAIREHSRLKLQASRLYQDGERLLRKRLQASQRDFQQWMALSRASLSKEPETYNGVDGVREGLHKIQGVLLGSEGGHSKLNTFTSKAELLLDLVGREQDQGLQAEVEKAHSEWHDLISALHAYEAKLQRVQDQLNELEGDSQPVQHCVDRVELLLSTSKTLQPNLSSKREAHELMQVSQISAVWFHWSL</sequence>
<dbReference type="SMART" id="SM00150">
    <property type="entry name" value="SPEC"/>
    <property type="match status" value="10"/>
</dbReference>
<dbReference type="Pfam" id="PF25034">
    <property type="entry name" value="Spectrin_SYNE1"/>
    <property type="match status" value="1"/>
</dbReference>
<dbReference type="GO" id="GO:0031965">
    <property type="term" value="C:nuclear membrane"/>
    <property type="evidence" value="ECO:0007669"/>
    <property type="project" value="UniProtKB-SubCell"/>
</dbReference>